<dbReference type="SUPFAM" id="SSF48576">
    <property type="entry name" value="Terpenoid synthases"/>
    <property type="match status" value="1"/>
</dbReference>
<dbReference type="Gene3D" id="1.10.600.10">
    <property type="entry name" value="Farnesyl Diphosphate Synthase"/>
    <property type="match status" value="1"/>
</dbReference>
<dbReference type="GO" id="GO:0004311">
    <property type="term" value="F:geranylgeranyl diphosphate synthase activity"/>
    <property type="evidence" value="ECO:0007669"/>
    <property type="project" value="InterPro"/>
</dbReference>
<organism evidence="3 4">
    <name type="scientific">Brevibacterium rongguiense</name>
    <dbReference type="NCBI Taxonomy" id="2695267"/>
    <lineage>
        <taxon>Bacteria</taxon>
        <taxon>Bacillati</taxon>
        <taxon>Actinomycetota</taxon>
        <taxon>Actinomycetes</taxon>
        <taxon>Micrococcales</taxon>
        <taxon>Brevibacteriaceae</taxon>
        <taxon>Brevibacterium</taxon>
    </lineage>
</organism>
<keyword evidence="4" id="KW-1185">Reference proteome</keyword>
<dbReference type="RefSeq" id="WP_160952819.1">
    <property type="nucleotide sequence ID" value="NZ_WWEQ01000015.1"/>
</dbReference>
<dbReference type="InterPro" id="IPR008949">
    <property type="entry name" value="Isoprenoid_synthase_dom_sf"/>
</dbReference>
<dbReference type="SFLD" id="SFLDG01018">
    <property type="entry name" value="Squalene/Phytoene_Synthase_Lik"/>
    <property type="match status" value="1"/>
</dbReference>
<reference evidence="3 4" key="1">
    <citation type="submission" date="2020-01" db="EMBL/GenBank/DDBJ databases">
        <authorList>
            <person name="Deng T."/>
        </authorList>
    </citation>
    <scope>NUCLEOTIDE SEQUENCE [LARGE SCALE GENOMIC DNA]</scope>
    <source>
        <strain evidence="3 4">5221</strain>
    </source>
</reference>
<proteinExistence type="predicted"/>
<dbReference type="EMBL" id="WWEQ01000015">
    <property type="protein sequence ID" value="MYM19387.1"/>
    <property type="molecule type" value="Genomic_DNA"/>
</dbReference>
<name>A0A6N9H5M4_9MICO</name>
<dbReference type="UniPathway" id="UPA00799"/>
<dbReference type="InterPro" id="IPR044843">
    <property type="entry name" value="Trans_IPPS_bact-type"/>
</dbReference>
<dbReference type="PROSITE" id="PS01045">
    <property type="entry name" value="SQUALEN_PHYTOEN_SYN_2"/>
    <property type="match status" value="1"/>
</dbReference>
<comment type="caution">
    <text evidence="3">The sequence shown here is derived from an EMBL/GenBank/DDBJ whole genome shotgun (WGS) entry which is preliminary data.</text>
</comment>
<dbReference type="SFLD" id="SFLDG01212">
    <property type="entry name" value="Phytoene_synthase_like"/>
    <property type="match status" value="1"/>
</dbReference>
<dbReference type="AlphaFoldDB" id="A0A6N9H5M4"/>
<dbReference type="InterPro" id="IPR019845">
    <property type="entry name" value="Squalene/phytoene_synthase_CS"/>
</dbReference>
<evidence type="ECO:0000313" key="4">
    <source>
        <dbReference type="Proteomes" id="UP000469215"/>
    </source>
</evidence>
<sequence>MTTAQRAEADYARVCFAASRQVIGRYSTSFSLAVRLLPPRTAAQIAALYAMVRIADEVVDGAWPGVSAEDKRAALDAYEARIAEAVRTGHSTDMVVHAFALTARGAGIGAQEWHPFFESMRQDAAPAAHDEASLAAYIHGSAEVVGLMCVRIFTADLAPSPQESAQLDAGACALGAAFQRINFLRDLGHDGGELGRSYLPRSARAFDEAAKGAEIAQIRMLLARAALAFPLLPARVRPAVRCAHALFAELTDELERTPADRLARTRVRVSNPRKVAVAARALRGSRGERGAERA</sequence>
<comment type="pathway">
    <text evidence="1">Carotenoid biosynthesis; phytoene biosynthesis.</text>
</comment>
<dbReference type="SFLD" id="SFLDS00005">
    <property type="entry name" value="Isoprenoid_Synthase_Type_I"/>
    <property type="match status" value="1"/>
</dbReference>
<evidence type="ECO:0000256" key="1">
    <source>
        <dbReference type="ARBA" id="ARBA00004684"/>
    </source>
</evidence>
<dbReference type="Proteomes" id="UP000469215">
    <property type="component" value="Unassembled WGS sequence"/>
</dbReference>
<protein>
    <submittedName>
        <fullName evidence="3">Squalene/phytoene synthase family protein</fullName>
    </submittedName>
</protein>
<dbReference type="GO" id="GO:0008299">
    <property type="term" value="P:isoprenoid biosynthetic process"/>
    <property type="evidence" value="ECO:0007669"/>
    <property type="project" value="UniProtKB-ARBA"/>
</dbReference>
<gene>
    <name evidence="3" type="ORF">GSY69_05235</name>
</gene>
<dbReference type="Pfam" id="PF00494">
    <property type="entry name" value="SQS_PSY"/>
    <property type="match status" value="1"/>
</dbReference>
<dbReference type="InterPro" id="IPR002060">
    <property type="entry name" value="Squ/phyt_synthse"/>
</dbReference>
<accession>A0A6N9H5M4</accession>
<evidence type="ECO:0000256" key="2">
    <source>
        <dbReference type="ARBA" id="ARBA00022679"/>
    </source>
</evidence>
<keyword evidence="2" id="KW-0808">Transferase</keyword>
<evidence type="ECO:0000313" key="3">
    <source>
        <dbReference type="EMBL" id="MYM19387.1"/>
    </source>
</evidence>
<dbReference type="PANTHER" id="PTHR31480">
    <property type="entry name" value="BIFUNCTIONAL LYCOPENE CYCLASE/PHYTOENE SYNTHASE"/>
    <property type="match status" value="1"/>
</dbReference>